<feature type="repeat" description="WD" evidence="3">
    <location>
        <begin position="430"/>
        <end position="462"/>
    </location>
</feature>
<dbReference type="PROSITE" id="PS50294">
    <property type="entry name" value="WD_REPEATS_REGION"/>
    <property type="match status" value="3"/>
</dbReference>
<evidence type="ECO:0000256" key="2">
    <source>
        <dbReference type="ARBA" id="ARBA00022737"/>
    </source>
</evidence>
<dbReference type="SMART" id="SM00320">
    <property type="entry name" value="WD40"/>
    <property type="match status" value="8"/>
</dbReference>
<feature type="signal peptide" evidence="4">
    <location>
        <begin position="1"/>
        <end position="18"/>
    </location>
</feature>
<dbReference type="CDD" id="cd00200">
    <property type="entry name" value="WD40"/>
    <property type="match status" value="1"/>
</dbReference>
<dbReference type="SUPFAM" id="SSF50969">
    <property type="entry name" value="YVTN repeat-like/Quinoprotein amine dehydrogenase"/>
    <property type="match status" value="1"/>
</dbReference>
<dbReference type="InterPro" id="IPR015943">
    <property type="entry name" value="WD40/YVTN_repeat-like_dom_sf"/>
</dbReference>
<sequence>MDLVKNPFLLMLSLEVLPAITEDKQDLTTFKVTRVQLYDTFVVHWLEVNQRRQESNALSMDDRNVFDQLLDAGFTSMGIDYSTRLALAIFDRQDGRPVVQYKDLHDSDSWKEEFFGPEPVTRLLQESSPLTRSGDQFWFIHRTMLEYFFSRVIYSPATMDNEFDPQAKNESFAAHAIGLGNPLFGYNLVAEPSIIQFLCDRVKLDAAFEQQLRSLIDQSKTDESATIAATNAITILVRADMSFHGVDLRGVKIPGADLSDGQFDSTQFQGADLRRVNLSRCWLRQADMSSARMEGVQFGELPYLEMDANVYTCAYSPDGGTLALGLGKGRDSMGIYDTSSWTETFRLRGAPAVLDVAFSPNGQVIVSGEETGMLRLRDCCSGQDISVLEGHNIFVRSVAFSPCGKQIASASHDKTVRLWDMQTGEIRFVLEGHTNFVTSVKYSPKGEQLVSGGWDETIRFWDPVTGEPRVVLRSSYAFVHCLVYSPDGQWVVSGHPLGELQFWNTVTYKVTLLSYMTAQVNRVTVSPDGRHIALLSTCHTIDLLDRPSGELLSSTTLEADNIQALVFSPASQQLAIGTNHGSVKLWNLDSDKPGVDLKGHVGGVDSIAYSPCGQWIASGSGDMSVKLWRRQQQANEAENWLCFSTIRGFIGSIHDIAWNPVVEMEFVTTCMDGSIRVWRVSSSDGGVVVKLHWGSRLGILCAADMILKSVIDLGPVNKKLLTQRGAISPLVNEQDD</sequence>
<feature type="chain" id="PRO_5040128232" description="WD40 repeat-like protein" evidence="4">
    <location>
        <begin position="19"/>
        <end position="736"/>
    </location>
</feature>
<comment type="caution">
    <text evidence="5">The sequence shown here is derived from an EMBL/GenBank/DDBJ whole genome shotgun (WGS) entry which is preliminary data.</text>
</comment>
<accession>A0A9P6QV11</accession>
<dbReference type="InterPro" id="IPR020472">
    <property type="entry name" value="WD40_PAC1"/>
</dbReference>
<keyword evidence="6" id="KW-1185">Reference proteome</keyword>
<dbReference type="InterPro" id="IPR019775">
    <property type="entry name" value="WD40_repeat_CS"/>
</dbReference>
<dbReference type="EMBL" id="JAAAIN010001827">
    <property type="protein sequence ID" value="KAG0299872.1"/>
    <property type="molecule type" value="Genomic_DNA"/>
</dbReference>
<dbReference type="SUPFAM" id="SSF101908">
    <property type="entry name" value="Putative isomerase YbhE"/>
    <property type="match status" value="1"/>
</dbReference>
<evidence type="ECO:0000313" key="5">
    <source>
        <dbReference type="EMBL" id="KAG0299872.1"/>
    </source>
</evidence>
<dbReference type="PRINTS" id="PR00320">
    <property type="entry name" value="GPROTEINBRPT"/>
</dbReference>
<reference evidence="5" key="1">
    <citation type="journal article" date="2020" name="Fungal Divers.">
        <title>Resolving the Mortierellaceae phylogeny through synthesis of multi-gene phylogenetics and phylogenomics.</title>
        <authorList>
            <person name="Vandepol N."/>
            <person name="Liber J."/>
            <person name="Desiro A."/>
            <person name="Na H."/>
            <person name="Kennedy M."/>
            <person name="Barry K."/>
            <person name="Grigoriev I.V."/>
            <person name="Miller A.N."/>
            <person name="O'Donnell K."/>
            <person name="Stajich J.E."/>
            <person name="Bonito G."/>
        </authorList>
    </citation>
    <scope>NUCLEOTIDE SEQUENCE</scope>
    <source>
        <strain evidence="5">NVP60</strain>
    </source>
</reference>
<protein>
    <recommendedName>
        <fullName evidence="7">WD40 repeat-like protein</fullName>
    </recommendedName>
</protein>
<dbReference type="SUPFAM" id="SSF141571">
    <property type="entry name" value="Pentapeptide repeat-like"/>
    <property type="match status" value="1"/>
</dbReference>
<dbReference type="InterPro" id="IPR001680">
    <property type="entry name" value="WD40_rpt"/>
</dbReference>
<evidence type="ECO:0000256" key="3">
    <source>
        <dbReference type="PROSITE-ProRule" id="PRU00221"/>
    </source>
</evidence>
<dbReference type="Pfam" id="PF00400">
    <property type="entry name" value="WD40"/>
    <property type="match status" value="7"/>
</dbReference>
<dbReference type="AlphaFoldDB" id="A0A9P6QV11"/>
<dbReference type="PANTHER" id="PTHR19848">
    <property type="entry name" value="WD40 REPEAT PROTEIN"/>
    <property type="match status" value="1"/>
</dbReference>
<keyword evidence="4" id="KW-0732">Signal</keyword>
<evidence type="ECO:0000256" key="4">
    <source>
        <dbReference type="SAM" id="SignalP"/>
    </source>
</evidence>
<dbReference type="OrthoDB" id="2396974at2759"/>
<dbReference type="Gene3D" id="2.130.10.10">
    <property type="entry name" value="YVTN repeat-like/Quinoprotein amine dehydrogenase"/>
    <property type="match status" value="2"/>
</dbReference>
<dbReference type="PROSITE" id="PS00678">
    <property type="entry name" value="WD_REPEATS_1"/>
    <property type="match status" value="1"/>
</dbReference>
<proteinExistence type="predicted"/>
<feature type="repeat" description="WD" evidence="3">
    <location>
        <begin position="597"/>
        <end position="628"/>
    </location>
</feature>
<dbReference type="PROSITE" id="PS50082">
    <property type="entry name" value="WD_REPEATS_2"/>
    <property type="match status" value="4"/>
</dbReference>
<dbReference type="Gene3D" id="2.160.20.80">
    <property type="entry name" value="E3 ubiquitin-protein ligase SopA"/>
    <property type="match status" value="1"/>
</dbReference>
<keyword evidence="2" id="KW-0677">Repeat</keyword>
<evidence type="ECO:0000256" key="1">
    <source>
        <dbReference type="ARBA" id="ARBA00022574"/>
    </source>
</evidence>
<feature type="repeat" description="WD" evidence="3">
    <location>
        <begin position="388"/>
        <end position="429"/>
    </location>
</feature>
<dbReference type="PANTHER" id="PTHR19848:SF8">
    <property type="entry name" value="F-BOX AND WD REPEAT DOMAIN CONTAINING 7"/>
    <property type="match status" value="1"/>
</dbReference>
<dbReference type="InterPro" id="IPR011044">
    <property type="entry name" value="Quino_amine_DH_bsu"/>
</dbReference>
<feature type="repeat" description="WD" evidence="3">
    <location>
        <begin position="555"/>
        <end position="590"/>
    </location>
</feature>
<dbReference type="Pfam" id="PF00805">
    <property type="entry name" value="Pentapeptide"/>
    <property type="match status" value="1"/>
</dbReference>
<evidence type="ECO:0000313" key="6">
    <source>
        <dbReference type="Proteomes" id="UP000823405"/>
    </source>
</evidence>
<gene>
    <name evidence="5" type="ORF">BGZ97_003498</name>
</gene>
<dbReference type="InterPro" id="IPR001646">
    <property type="entry name" value="5peptide_repeat"/>
</dbReference>
<name>A0A9P6QV11_9FUNG</name>
<keyword evidence="1 3" id="KW-0853">WD repeat</keyword>
<dbReference type="Proteomes" id="UP000823405">
    <property type="component" value="Unassembled WGS sequence"/>
</dbReference>
<evidence type="ECO:0008006" key="7">
    <source>
        <dbReference type="Google" id="ProtNLM"/>
    </source>
</evidence>
<organism evidence="5 6">
    <name type="scientific">Linnemannia gamsii</name>
    <dbReference type="NCBI Taxonomy" id="64522"/>
    <lineage>
        <taxon>Eukaryota</taxon>
        <taxon>Fungi</taxon>
        <taxon>Fungi incertae sedis</taxon>
        <taxon>Mucoromycota</taxon>
        <taxon>Mortierellomycotina</taxon>
        <taxon>Mortierellomycetes</taxon>
        <taxon>Mortierellales</taxon>
        <taxon>Mortierellaceae</taxon>
        <taxon>Linnemannia</taxon>
    </lineage>
</organism>